<dbReference type="SUPFAM" id="SSF55729">
    <property type="entry name" value="Acyl-CoA N-acyltransferases (Nat)"/>
    <property type="match status" value="1"/>
</dbReference>
<dbReference type="PROSITE" id="PS51186">
    <property type="entry name" value="GNAT"/>
    <property type="match status" value="1"/>
</dbReference>
<name>A0A6A8A7F7_9HYPH</name>
<sequence length="150" mass="17101">MQILDLHECPWMADTVADRIWREWWRDVSTVDHVKSKVQDTMRGRAFPFTLVAVKNGFFLGAVSVVESNTGPRRDLSPWLSGLWVEETERRKGTGSLLIAEAIRRTERLGRTPLYLTATDDGMQFYMRRGWTVVQAPGEYVHVLSSSASS</sequence>
<dbReference type="Proteomes" id="UP000435138">
    <property type="component" value="Unassembled WGS sequence"/>
</dbReference>
<dbReference type="InterPro" id="IPR039840">
    <property type="entry name" value="NAA80"/>
</dbReference>
<dbReference type="GO" id="GO:1905502">
    <property type="term" value="F:acetyl-CoA binding"/>
    <property type="evidence" value="ECO:0007669"/>
    <property type="project" value="TreeGrafter"/>
</dbReference>
<proteinExistence type="predicted"/>
<evidence type="ECO:0000259" key="1">
    <source>
        <dbReference type="PROSITE" id="PS51186"/>
    </source>
</evidence>
<keyword evidence="2" id="KW-0808">Transferase</keyword>
<dbReference type="PANTHER" id="PTHR13538">
    <property type="entry name" value="N-ACETYLTRANSFERASE 6"/>
    <property type="match status" value="1"/>
</dbReference>
<dbReference type="CDD" id="cd04301">
    <property type="entry name" value="NAT_SF"/>
    <property type="match status" value="1"/>
</dbReference>
<evidence type="ECO:0000313" key="2">
    <source>
        <dbReference type="EMBL" id="MQY45757.1"/>
    </source>
</evidence>
<dbReference type="InterPro" id="IPR016181">
    <property type="entry name" value="Acyl_CoA_acyltransferase"/>
</dbReference>
<organism evidence="2 3">
    <name type="scientific">Endobacterium cereale</name>
    <dbReference type="NCBI Taxonomy" id="2663029"/>
    <lineage>
        <taxon>Bacteria</taxon>
        <taxon>Pseudomonadati</taxon>
        <taxon>Pseudomonadota</taxon>
        <taxon>Alphaproteobacteria</taxon>
        <taxon>Hyphomicrobiales</taxon>
        <taxon>Rhizobiaceae</taxon>
        <taxon>Endobacterium</taxon>
    </lineage>
</organism>
<evidence type="ECO:0000313" key="3">
    <source>
        <dbReference type="Proteomes" id="UP000435138"/>
    </source>
</evidence>
<feature type="domain" description="N-acetyltransferase" evidence="1">
    <location>
        <begin position="1"/>
        <end position="149"/>
    </location>
</feature>
<accession>A0A6A8A7F7</accession>
<dbReference type="InterPro" id="IPR000182">
    <property type="entry name" value="GNAT_dom"/>
</dbReference>
<dbReference type="RefSeq" id="WP_153353281.1">
    <property type="nucleotide sequence ID" value="NZ_WIXI01000037.1"/>
</dbReference>
<dbReference type="EMBL" id="WIXI01000037">
    <property type="protein sequence ID" value="MQY45757.1"/>
    <property type="molecule type" value="Genomic_DNA"/>
</dbReference>
<reference evidence="2 3" key="1">
    <citation type="submission" date="2019-11" db="EMBL/GenBank/DDBJ databases">
        <title>Genome analysis of Rhizobacterium cereale a novel genus and species isolated from maize roots in North Spain.</title>
        <authorList>
            <person name="Menendez E."/>
            <person name="Flores-Felix J.D."/>
            <person name="Ramirez-Bahena M.-H."/>
            <person name="Igual J.M."/>
            <person name="Garcia-Fraile P."/>
            <person name="Peix A."/>
            <person name="Velazquez E."/>
        </authorList>
    </citation>
    <scope>NUCLEOTIDE SEQUENCE [LARGE SCALE GENOMIC DNA]</scope>
    <source>
        <strain evidence="2 3">RZME27</strain>
    </source>
</reference>
<keyword evidence="3" id="KW-1185">Reference proteome</keyword>
<dbReference type="AlphaFoldDB" id="A0A6A8A7F7"/>
<gene>
    <name evidence="2" type="ORF">GAO09_06740</name>
</gene>
<dbReference type="Gene3D" id="3.40.630.30">
    <property type="match status" value="1"/>
</dbReference>
<protein>
    <submittedName>
        <fullName evidence="2">GNAT family N-acetyltransferase</fullName>
    </submittedName>
</protein>
<dbReference type="Pfam" id="PF00583">
    <property type="entry name" value="Acetyltransf_1"/>
    <property type="match status" value="1"/>
</dbReference>
<comment type="caution">
    <text evidence="2">The sequence shown here is derived from an EMBL/GenBank/DDBJ whole genome shotgun (WGS) entry which is preliminary data.</text>
</comment>
<dbReference type="GO" id="GO:0005737">
    <property type="term" value="C:cytoplasm"/>
    <property type="evidence" value="ECO:0007669"/>
    <property type="project" value="TreeGrafter"/>
</dbReference>
<dbReference type="PANTHER" id="PTHR13538:SF4">
    <property type="entry name" value="N-ALPHA-ACETYLTRANSFERASE 80"/>
    <property type="match status" value="1"/>
</dbReference>
<dbReference type="GO" id="GO:0008080">
    <property type="term" value="F:N-acetyltransferase activity"/>
    <property type="evidence" value="ECO:0007669"/>
    <property type="project" value="InterPro"/>
</dbReference>